<keyword evidence="4" id="KW-1185">Reference proteome</keyword>
<proteinExistence type="predicted"/>
<evidence type="ECO:0000313" key="4">
    <source>
        <dbReference type="Proteomes" id="UP000248764"/>
    </source>
</evidence>
<dbReference type="InterPro" id="IPR050483">
    <property type="entry name" value="CoA-transferase_III_domain"/>
</dbReference>
<accession>A0A2W2C0Q9</accession>
<dbReference type="SUPFAM" id="SSF89796">
    <property type="entry name" value="CoA-transferase family III (CaiB/BaiF)"/>
    <property type="match status" value="1"/>
</dbReference>
<dbReference type="PANTHER" id="PTHR48207:SF3">
    <property type="entry name" value="SUCCINATE--HYDROXYMETHYLGLUTARATE COA-TRANSFERASE"/>
    <property type="match status" value="1"/>
</dbReference>
<dbReference type="AlphaFoldDB" id="A0A2W2C0Q9"/>
<evidence type="ECO:0000313" key="3">
    <source>
        <dbReference type="EMBL" id="PZF86314.1"/>
    </source>
</evidence>
<dbReference type="Pfam" id="PF02515">
    <property type="entry name" value="CoA_transf_3"/>
    <property type="match status" value="1"/>
</dbReference>
<feature type="region of interest" description="Disordered" evidence="2">
    <location>
        <begin position="1"/>
        <end position="27"/>
    </location>
</feature>
<name>A0A2W2C0Q9_9ACTN</name>
<dbReference type="EMBL" id="POTW01000003">
    <property type="protein sequence ID" value="PZF86314.1"/>
    <property type="molecule type" value="Genomic_DNA"/>
</dbReference>
<sequence length="433" mass="46666">MDGRAAGPDRHRLAGRHRPAGPLGGPHVTLPHRTGALSGVVVLDLSRVLAGPYCAEILADFGATVIKIENPRDPDVTRGFPPYLRHGDEELSGYFAQYNRGKLGITLDLATEAGKQALIDLAKRADIVIENFRPGTMDKLGVGYDVLHEANPRLVYTAISGYGQTGRNRTKPAFDSTAQAAGGLWSMNGSPDGVPVRVGTVIGDLAATLFAVTGTLTALRHAERTGAGQLVDVAQVDSVVALTENAVVNYTVDGVVATHTGNQHPWVRPYELFPCADGYVFFGGYTDKFWRLSCELFGTPEHAADPEIDSMRKRFEKDVYERRVRPIVLGWFAERTKDELEALAGDTVPLTAVKDVGEVVDDPATAEREMVIAVDHEEFGPVRMFGQPVKLSETPADTTLRASRLGEHTQLVLTALAGYDADTVAALREAGAI</sequence>
<dbReference type="PANTHER" id="PTHR48207">
    <property type="entry name" value="SUCCINATE--HYDROXYMETHYLGLUTARATE COA-TRANSFERASE"/>
    <property type="match status" value="1"/>
</dbReference>
<dbReference type="GO" id="GO:0008410">
    <property type="term" value="F:CoA-transferase activity"/>
    <property type="evidence" value="ECO:0007669"/>
    <property type="project" value="TreeGrafter"/>
</dbReference>
<evidence type="ECO:0000256" key="2">
    <source>
        <dbReference type="SAM" id="MobiDB-lite"/>
    </source>
</evidence>
<evidence type="ECO:0000256" key="1">
    <source>
        <dbReference type="ARBA" id="ARBA00022679"/>
    </source>
</evidence>
<dbReference type="InterPro" id="IPR044855">
    <property type="entry name" value="CoA-Trfase_III_dom3_sf"/>
</dbReference>
<keyword evidence="1 3" id="KW-0808">Transferase</keyword>
<reference evidence="3 4" key="1">
    <citation type="submission" date="2018-01" db="EMBL/GenBank/DDBJ databases">
        <title>Draft genome sequence of Jiangella sp. GTF31.</title>
        <authorList>
            <person name="Sahin N."/>
            <person name="Ay H."/>
            <person name="Saygin H."/>
        </authorList>
    </citation>
    <scope>NUCLEOTIDE SEQUENCE [LARGE SCALE GENOMIC DNA]</scope>
    <source>
        <strain evidence="3 4">GTF31</strain>
    </source>
</reference>
<dbReference type="Gene3D" id="3.30.1540.10">
    <property type="entry name" value="formyl-coa transferase, domain 3"/>
    <property type="match status" value="1"/>
</dbReference>
<dbReference type="InterPro" id="IPR003673">
    <property type="entry name" value="CoA-Trfase_fam_III"/>
</dbReference>
<feature type="compositionally biased region" description="Basic and acidic residues" evidence="2">
    <location>
        <begin position="1"/>
        <end position="12"/>
    </location>
</feature>
<gene>
    <name evidence="3" type="ORF">C1I92_02160</name>
</gene>
<protein>
    <submittedName>
        <fullName evidence="3">CoA transferase</fullName>
    </submittedName>
</protein>
<dbReference type="InterPro" id="IPR023606">
    <property type="entry name" value="CoA-Trfase_III_dom_1_sf"/>
</dbReference>
<comment type="caution">
    <text evidence="3">The sequence shown here is derived from an EMBL/GenBank/DDBJ whole genome shotgun (WGS) entry which is preliminary data.</text>
</comment>
<dbReference type="Proteomes" id="UP000248764">
    <property type="component" value="Unassembled WGS sequence"/>
</dbReference>
<organism evidence="3 4">
    <name type="scientific">Jiangella anatolica</name>
    <dbReference type="NCBI Taxonomy" id="2670374"/>
    <lineage>
        <taxon>Bacteria</taxon>
        <taxon>Bacillati</taxon>
        <taxon>Actinomycetota</taxon>
        <taxon>Actinomycetes</taxon>
        <taxon>Jiangellales</taxon>
        <taxon>Jiangellaceae</taxon>
        <taxon>Jiangella</taxon>
    </lineage>
</organism>
<dbReference type="Gene3D" id="3.40.50.10540">
    <property type="entry name" value="Crotonobetainyl-coa:carnitine coa-transferase, domain 1"/>
    <property type="match status" value="1"/>
</dbReference>